<gene>
    <name evidence="1" type="ORF">AN619_06160</name>
</gene>
<comment type="caution">
    <text evidence="1">The sequence shown here is derived from an EMBL/GenBank/DDBJ whole genome shotgun (WGS) entry which is preliminary data.</text>
</comment>
<organism evidence="1 2">
    <name type="scientific">Thermotalea metallivorans</name>
    <dbReference type="NCBI Taxonomy" id="520762"/>
    <lineage>
        <taxon>Bacteria</taxon>
        <taxon>Bacillati</taxon>
        <taxon>Bacillota</taxon>
        <taxon>Clostridia</taxon>
        <taxon>Peptostreptococcales</taxon>
        <taxon>Thermotaleaceae</taxon>
        <taxon>Thermotalea</taxon>
    </lineage>
</organism>
<dbReference type="AlphaFoldDB" id="A0A140L963"/>
<dbReference type="STRING" id="520762.AN619_06160"/>
<accession>A0A140L963</accession>
<name>A0A140L963_9FIRM</name>
<protein>
    <submittedName>
        <fullName evidence="1">Uncharacterized protein</fullName>
    </submittedName>
</protein>
<dbReference type="EMBL" id="LOEE01000019">
    <property type="protein sequence ID" value="KXG77088.1"/>
    <property type="molecule type" value="Genomic_DNA"/>
</dbReference>
<evidence type="ECO:0000313" key="1">
    <source>
        <dbReference type="EMBL" id="KXG77088.1"/>
    </source>
</evidence>
<dbReference type="Proteomes" id="UP000070456">
    <property type="component" value="Unassembled WGS sequence"/>
</dbReference>
<evidence type="ECO:0000313" key="2">
    <source>
        <dbReference type="Proteomes" id="UP000070456"/>
    </source>
</evidence>
<sequence length="93" mass="11265">MKLIDRLNQRVSKLNRAIDDYMAILVREEVQHRQEVIEYVQSKIGSLQEKRMEYLKCIKALRYLENHLDEKEIEEILKIEEFIMARDKDIDSL</sequence>
<dbReference type="RefSeq" id="WP_068554981.1">
    <property type="nucleotide sequence ID" value="NZ_LOEE01000019.1"/>
</dbReference>
<keyword evidence="2" id="KW-1185">Reference proteome</keyword>
<reference evidence="1 2" key="1">
    <citation type="submission" date="2015-12" db="EMBL/GenBank/DDBJ databases">
        <title>Draft genome sequence of the thermoanaerobe Thermotalea metallivorans, an isolate from the runoff channel of the Great Artesian Basin, Australia.</title>
        <authorList>
            <person name="Patel B.K."/>
        </authorList>
    </citation>
    <scope>NUCLEOTIDE SEQUENCE [LARGE SCALE GENOMIC DNA]</scope>
    <source>
        <strain evidence="1 2">B2-1</strain>
    </source>
</reference>
<proteinExistence type="predicted"/>